<dbReference type="Proteomes" id="UP000281553">
    <property type="component" value="Unassembled WGS sequence"/>
</dbReference>
<reference evidence="1 2" key="1">
    <citation type="submission" date="2018-11" db="EMBL/GenBank/DDBJ databases">
        <authorList>
            <consortium name="Pathogen Informatics"/>
        </authorList>
    </citation>
    <scope>NUCLEOTIDE SEQUENCE [LARGE SCALE GENOMIC DNA]</scope>
</reference>
<evidence type="ECO:0000313" key="1">
    <source>
        <dbReference type="EMBL" id="VDK41741.1"/>
    </source>
</evidence>
<evidence type="ECO:0000313" key="2">
    <source>
        <dbReference type="Proteomes" id="UP000281553"/>
    </source>
</evidence>
<proteinExistence type="predicted"/>
<accession>A0A3P6RCR1</accession>
<organism evidence="1 2">
    <name type="scientific">Dibothriocephalus latus</name>
    <name type="common">Fish tapeworm</name>
    <name type="synonym">Diphyllobothrium latum</name>
    <dbReference type="NCBI Taxonomy" id="60516"/>
    <lineage>
        <taxon>Eukaryota</taxon>
        <taxon>Metazoa</taxon>
        <taxon>Spiralia</taxon>
        <taxon>Lophotrochozoa</taxon>
        <taxon>Platyhelminthes</taxon>
        <taxon>Cestoda</taxon>
        <taxon>Eucestoda</taxon>
        <taxon>Diphyllobothriidea</taxon>
        <taxon>Diphyllobothriidae</taxon>
        <taxon>Dibothriocephalus</taxon>
    </lineage>
</organism>
<gene>
    <name evidence="1" type="ORF">DILT_LOCUS1283</name>
</gene>
<protein>
    <submittedName>
        <fullName evidence="1">Uncharacterized protein</fullName>
    </submittedName>
</protein>
<dbReference type="AlphaFoldDB" id="A0A3P6RCR1"/>
<dbReference type="EMBL" id="UYRU01008119">
    <property type="protein sequence ID" value="VDK41741.1"/>
    <property type="molecule type" value="Genomic_DNA"/>
</dbReference>
<keyword evidence="2" id="KW-1185">Reference proteome</keyword>
<name>A0A3P6RCR1_DIBLA</name>
<sequence>MMNRADQILGRFIEKGSFRRACLETQLEQALRIHTDLSDCDRLVNSLSLFCPWEATLRYVGAVFIRFALLDAIVFFRL</sequence>
<dbReference type="OrthoDB" id="2504561at2759"/>